<keyword evidence="1" id="KW-0677">Repeat</keyword>
<sequence>MWIRGQANSREDCAAQQIAREAEPSGLDAKADGEPPKLANSGYSIRSQKDWKGVYTQLQRARESYDGTKQGLRGKCKRGWRQVVEHSDLAKRVIKLVPDIEYVSPVLAVLEVILEAAQVASEVREKVTTSFDGERLERMFSDIEVFLATFPEDDKIKEASIGLVVATFVAIEETIVFFLSHQARRGVSAVFRGDKYQGPLIEKTNQIQEQSNWLIHQAQNSHISKVRKDMQQTLARTWRIENTIEEMRQDVKQGVKAIEEKVDSNTKIVVETIEDTGVSLRNTLKQILDDAEMERRREREQDFAWFQEQMKSQQEQFLRAGHAMLRQLTPSPTFQPLPWPPQLQIESYPSQPSTPQPQMTWLPQQQQPHLSPPLSHPSPIPLYSPQPLPYHHPAFSPQPPNYTLTLLNFLMTILPLPNPNFDLLDLTQILDHQPLIPLRQRTRADQAFNTDQFRAWLISLGHSHLLIHGDFDRAHPPLISGLTFAAATLIDTLRERQTQYISLIYFCGLHTEQDDEYSGSVKMLGGFIAQLLRQYPSLVVTEQDVQFLSGGGGQNMTVEVLCQLLRGLIVRVPREMTVVFVIDGVVHYENKYFEEELLEAVRFLVSLGGQDEGGWGGPLVKVLVTSPIRTEEVWRVFRGGDDEDGVLEMEGLPVVADSYGLGLEFGLEC</sequence>
<evidence type="ECO:0000313" key="5">
    <source>
        <dbReference type="Proteomes" id="UP001172159"/>
    </source>
</evidence>
<accession>A0AA40AIS9</accession>
<organism evidence="4 5">
    <name type="scientific">Apiosordaria backusii</name>
    <dbReference type="NCBI Taxonomy" id="314023"/>
    <lineage>
        <taxon>Eukaryota</taxon>
        <taxon>Fungi</taxon>
        <taxon>Dikarya</taxon>
        <taxon>Ascomycota</taxon>
        <taxon>Pezizomycotina</taxon>
        <taxon>Sordariomycetes</taxon>
        <taxon>Sordariomycetidae</taxon>
        <taxon>Sordariales</taxon>
        <taxon>Lasiosphaeriaceae</taxon>
        <taxon>Apiosordaria</taxon>
    </lineage>
</organism>
<proteinExistence type="predicted"/>
<evidence type="ECO:0000256" key="2">
    <source>
        <dbReference type="SAM" id="MobiDB-lite"/>
    </source>
</evidence>
<evidence type="ECO:0000256" key="1">
    <source>
        <dbReference type="ARBA" id="ARBA00022737"/>
    </source>
</evidence>
<dbReference type="CDD" id="cd22541">
    <property type="entry name" value="SP5_N"/>
    <property type="match status" value="1"/>
</dbReference>
<name>A0AA40AIS9_9PEZI</name>
<feature type="compositionally biased region" description="Low complexity" evidence="2">
    <location>
        <begin position="347"/>
        <end position="369"/>
    </location>
</feature>
<dbReference type="Proteomes" id="UP001172159">
    <property type="component" value="Unassembled WGS sequence"/>
</dbReference>
<dbReference type="Pfam" id="PF24883">
    <property type="entry name" value="NPHP3_N"/>
    <property type="match status" value="1"/>
</dbReference>
<comment type="caution">
    <text evidence="4">The sequence shown here is derived from an EMBL/GenBank/DDBJ whole genome shotgun (WGS) entry which is preliminary data.</text>
</comment>
<keyword evidence="5" id="KW-1185">Reference proteome</keyword>
<feature type="region of interest" description="Disordered" evidence="2">
    <location>
        <begin position="329"/>
        <end position="383"/>
    </location>
</feature>
<feature type="domain" description="Nephrocystin 3-like N-terminal" evidence="3">
    <location>
        <begin position="447"/>
        <end position="626"/>
    </location>
</feature>
<protein>
    <recommendedName>
        <fullName evidence="3">Nephrocystin 3-like N-terminal domain-containing protein</fullName>
    </recommendedName>
</protein>
<feature type="region of interest" description="Disordered" evidence="2">
    <location>
        <begin position="21"/>
        <end position="42"/>
    </location>
</feature>
<feature type="compositionally biased region" description="Pro residues" evidence="2">
    <location>
        <begin position="370"/>
        <end position="383"/>
    </location>
</feature>
<dbReference type="AlphaFoldDB" id="A0AA40AIS9"/>
<evidence type="ECO:0000313" key="4">
    <source>
        <dbReference type="EMBL" id="KAK0716567.1"/>
    </source>
</evidence>
<reference evidence="4" key="1">
    <citation type="submission" date="2023-06" db="EMBL/GenBank/DDBJ databases">
        <title>Genome-scale phylogeny and comparative genomics of the fungal order Sordariales.</title>
        <authorList>
            <consortium name="Lawrence Berkeley National Laboratory"/>
            <person name="Hensen N."/>
            <person name="Bonometti L."/>
            <person name="Westerberg I."/>
            <person name="Brannstrom I.O."/>
            <person name="Guillou S."/>
            <person name="Cros-Aarteil S."/>
            <person name="Calhoun S."/>
            <person name="Haridas S."/>
            <person name="Kuo A."/>
            <person name="Mondo S."/>
            <person name="Pangilinan J."/>
            <person name="Riley R."/>
            <person name="Labutti K."/>
            <person name="Andreopoulos B."/>
            <person name="Lipzen A."/>
            <person name="Chen C."/>
            <person name="Yanf M."/>
            <person name="Daum C."/>
            <person name="Ng V."/>
            <person name="Clum A."/>
            <person name="Steindorff A."/>
            <person name="Ohm R."/>
            <person name="Martin F."/>
            <person name="Silar P."/>
            <person name="Natvig D."/>
            <person name="Lalanne C."/>
            <person name="Gautier V."/>
            <person name="Ament-Velasquez S.L."/>
            <person name="Kruys A."/>
            <person name="Hutchinson M.I."/>
            <person name="Powell A.J."/>
            <person name="Barry K."/>
            <person name="Miller A.N."/>
            <person name="Grigoriev I.V."/>
            <person name="Debuchy R."/>
            <person name="Gladieux P."/>
            <person name="Thoren M.H."/>
            <person name="Johannesson H."/>
        </authorList>
    </citation>
    <scope>NUCLEOTIDE SEQUENCE</scope>
    <source>
        <strain evidence="4">CBS 540.89</strain>
    </source>
</reference>
<dbReference type="PANTHER" id="PTHR40619:SF3">
    <property type="entry name" value="FUNGAL STAND N-TERMINAL GOODBYE DOMAIN-CONTAINING PROTEIN"/>
    <property type="match status" value="1"/>
</dbReference>
<dbReference type="EMBL" id="JAUKTV010000014">
    <property type="protein sequence ID" value="KAK0716567.1"/>
    <property type="molecule type" value="Genomic_DNA"/>
</dbReference>
<dbReference type="InterPro" id="IPR056884">
    <property type="entry name" value="NPHP3-like_N"/>
</dbReference>
<dbReference type="PANTHER" id="PTHR40619">
    <property type="entry name" value="FUNGAL STAND N-TERMINAL GOODBYE DOMAIN-CONTAINING PROTEIN"/>
    <property type="match status" value="1"/>
</dbReference>
<gene>
    <name evidence="4" type="ORF">B0T21DRAFT_454341</name>
</gene>
<evidence type="ECO:0000259" key="3">
    <source>
        <dbReference type="Pfam" id="PF24883"/>
    </source>
</evidence>